<feature type="region of interest" description="Disordered" evidence="1">
    <location>
        <begin position="495"/>
        <end position="589"/>
    </location>
</feature>
<organism evidence="2 3">
    <name type="scientific">Phytophthora pseudosyringae</name>
    <dbReference type="NCBI Taxonomy" id="221518"/>
    <lineage>
        <taxon>Eukaryota</taxon>
        <taxon>Sar</taxon>
        <taxon>Stramenopiles</taxon>
        <taxon>Oomycota</taxon>
        <taxon>Peronosporomycetes</taxon>
        <taxon>Peronosporales</taxon>
        <taxon>Peronosporaceae</taxon>
        <taxon>Phytophthora</taxon>
    </lineage>
</organism>
<keyword evidence="3" id="KW-1185">Reference proteome</keyword>
<dbReference type="AlphaFoldDB" id="A0A8T1WJB4"/>
<dbReference type="Proteomes" id="UP000694044">
    <property type="component" value="Unassembled WGS sequence"/>
</dbReference>
<feature type="region of interest" description="Disordered" evidence="1">
    <location>
        <begin position="289"/>
        <end position="343"/>
    </location>
</feature>
<feature type="compositionally biased region" description="Polar residues" evidence="1">
    <location>
        <begin position="329"/>
        <end position="343"/>
    </location>
</feature>
<gene>
    <name evidence="2" type="ORF">PHYPSEUDO_002344</name>
</gene>
<evidence type="ECO:0000313" key="3">
    <source>
        <dbReference type="Proteomes" id="UP000694044"/>
    </source>
</evidence>
<feature type="compositionally biased region" description="Basic and acidic residues" evidence="1">
    <location>
        <begin position="83"/>
        <end position="96"/>
    </location>
</feature>
<feature type="compositionally biased region" description="Low complexity" evidence="1">
    <location>
        <begin position="495"/>
        <end position="509"/>
    </location>
</feature>
<protein>
    <submittedName>
        <fullName evidence="2">Uncharacterized protein</fullName>
    </submittedName>
</protein>
<feature type="compositionally biased region" description="Low complexity" evidence="1">
    <location>
        <begin position="565"/>
        <end position="582"/>
    </location>
</feature>
<evidence type="ECO:0000313" key="2">
    <source>
        <dbReference type="EMBL" id="KAG7392120.1"/>
    </source>
</evidence>
<accession>A0A8T1WJB4</accession>
<dbReference type="OrthoDB" id="168457at2759"/>
<feature type="compositionally biased region" description="Polar residues" evidence="1">
    <location>
        <begin position="515"/>
        <end position="540"/>
    </location>
</feature>
<feature type="region of interest" description="Disordered" evidence="1">
    <location>
        <begin position="83"/>
        <end position="155"/>
    </location>
</feature>
<feature type="region of interest" description="Disordered" evidence="1">
    <location>
        <begin position="248"/>
        <end position="271"/>
    </location>
</feature>
<feature type="compositionally biased region" description="Polar residues" evidence="1">
    <location>
        <begin position="300"/>
        <end position="321"/>
    </location>
</feature>
<reference evidence="2" key="1">
    <citation type="submission" date="2021-02" db="EMBL/GenBank/DDBJ databases">
        <authorList>
            <person name="Palmer J.M."/>
        </authorList>
    </citation>
    <scope>NUCLEOTIDE SEQUENCE</scope>
    <source>
        <strain evidence="2">SCRP734</strain>
    </source>
</reference>
<proteinExistence type="predicted"/>
<name>A0A8T1WJB4_9STRA</name>
<evidence type="ECO:0000256" key="1">
    <source>
        <dbReference type="SAM" id="MobiDB-lite"/>
    </source>
</evidence>
<sequence>MEIVAVDRWLLQLAAIDEDESEAVAISCVEFLLSETNAQYQQKCLATEAVRSVSARLGNNVLDTVFAAALEAEIAVGDARFRPESRPEAESKDRHAVRSVPSRSPEKHFPTLGPKTSSAPASRVGSSPEKLRSHAGVSPTRRRRKSVGKDKASAPPVQIMEREGDVDDEKPEIKAWRDKCLKSLEASARKPGFTKWVKMARVFSVPESRVSMEVGVINAPPPNVVEALAATPVRMKTNVDSFSSIVDGSDDVGQVPATTRRPSRRFSMILDPTARSLQPMSAKIHSIAENPHRQSKRRSQSASVNDSALPQQRKSTLLTDSLSRRKLTRNPSSTESLSGNSNCGWNSSRSLWRYEQEAGSATSRTFAADGSEFSATALPATMSVASGVVLLQGESVVEGPEWVDGATTMSRKRFDLQQRLATDALLNTNSERDLQSPRGSSLGSPLQLGHYPASPLSELHFRDYEEVPPEPIPIPQLSPISTSTLAIPRTHLTSSLSTPSLRVRTSTTSGKAGGSLNNSMPGENGSNRSVCTDNSSNNGHTALGNLQPRPTTALRAIAAPPKLVSGRARATSAASGGSRTAAQSMKSTGTASAKYLREFPKPKPGVIRVVSDQATALLGSVDDHQRTAWMS</sequence>
<comment type="caution">
    <text evidence="2">The sequence shown here is derived from an EMBL/GenBank/DDBJ whole genome shotgun (WGS) entry which is preliminary data.</text>
</comment>
<dbReference type="EMBL" id="JAGDFM010000014">
    <property type="protein sequence ID" value="KAG7392120.1"/>
    <property type="molecule type" value="Genomic_DNA"/>
</dbReference>